<evidence type="ECO:0000256" key="12">
    <source>
        <dbReference type="ARBA" id="ARBA00023098"/>
    </source>
</evidence>
<dbReference type="InterPro" id="IPR050584">
    <property type="entry name" value="Cholesterol_7-desaturase"/>
</dbReference>
<evidence type="ECO:0000256" key="2">
    <source>
        <dbReference type="ARBA" id="ARBA00004370"/>
    </source>
</evidence>
<dbReference type="Gene3D" id="3.90.380.10">
    <property type="entry name" value="Naphthalene 1,2-dioxygenase Alpha Subunit, Chain A, domain 1"/>
    <property type="match status" value="1"/>
</dbReference>
<evidence type="ECO:0000256" key="20">
    <source>
        <dbReference type="ARBA" id="ARBA00047853"/>
    </source>
</evidence>
<evidence type="ECO:0000256" key="8">
    <source>
        <dbReference type="ARBA" id="ARBA00022989"/>
    </source>
</evidence>
<evidence type="ECO:0000256" key="13">
    <source>
        <dbReference type="ARBA" id="ARBA00023136"/>
    </source>
</evidence>
<evidence type="ECO:0000256" key="10">
    <source>
        <dbReference type="ARBA" id="ARBA00023004"/>
    </source>
</evidence>
<dbReference type="AlphaFoldDB" id="A0AAU4K478"/>
<comment type="cofactor">
    <cofactor evidence="1">
        <name>Fe cation</name>
        <dbReference type="ChEBI" id="CHEBI:24875"/>
    </cofactor>
</comment>
<dbReference type="SUPFAM" id="SSF55961">
    <property type="entry name" value="Bet v1-like"/>
    <property type="match status" value="1"/>
</dbReference>
<dbReference type="RefSeq" id="WP_328857996.1">
    <property type="nucleotide sequence ID" value="NZ_CP108021.1"/>
</dbReference>
<dbReference type="InterPro" id="IPR045605">
    <property type="entry name" value="KshA-like_C"/>
</dbReference>
<keyword evidence="8" id="KW-1133">Transmembrane helix</keyword>
<keyword evidence="9" id="KW-0560">Oxidoreductase</keyword>
<keyword evidence="11" id="KW-0411">Iron-sulfur</keyword>
<evidence type="ECO:0000256" key="3">
    <source>
        <dbReference type="ARBA" id="ARBA00004972"/>
    </source>
</evidence>
<comment type="pathway">
    <text evidence="15">Steroid hormone biosynthesis; dafachronic acid biosynthesis.</text>
</comment>
<comment type="catalytic activity">
    <reaction evidence="20">
        <text>cholesterol + NADH + O2 + H(+) = 7-dehydrocholesterol + NAD(+) + 2 H2O</text>
        <dbReference type="Rhea" id="RHEA:51644"/>
        <dbReference type="ChEBI" id="CHEBI:15377"/>
        <dbReference type="ChEBI" id="CHEBI:15378"/>
        <dbReference type="ChEBI" id="CHEBI:15379"/>
        <dbReference type="ChEBI" id="CHEBI:16113"/>
        <dbReference type="ChEBI" id="CHEBI:17759"/>
        <dbReference type="ChEBI" id="CHEBI:57540"/>
        <dbReference type="ChEBI" id="CHEBI:57945"/>
        <dbReference type="EC" id="1.14.19.21"/>
    </reaction>
    <physiologicalReaction direction="left-to-right" evidence="20">
        <dbReference type="Rhea" id="RHEA:51645"/>
    </physiologicalReaction>
</comment>
<evidence type="ECO:0000256" key="5">
    <source>
        <dbReference type="ARBA" id="ARBA00022714"/>
    </source>
</evidence>
<name>A0AAU4K478_9NOCA</name>
<dbReference type="KEGG" id="whr:OG579_02805"/>
<organism evidence="23 24">
    <name type="scientific">Williamsia herbipolensis</name>
    <dbReference type="NCBI Taxonomy" id="1603258"/>
    <lineage>
        <taxon>Bacteria</taxon>
        <taxon>Bacillati</taxon>
        <taxon>Actinomycetota</taxon>
        <taxon>Actinomycetes</taxon>
        <taxon>Mycobacteriales</taxon>
        <taxon>Nocardiaceae</taxon>
        <taxon>Williamsia</taxon>
    </lineage>
</organism>
<dbReference type="GO" id="GO:0004497">
    <property type="term" value="F:monooxygenase activity"/>
    <property type="evidence" value="ECO:0007669"/>
    <property type="project" value="UniProtKB-ARBA"/>
</dbReference>
<evidence type="ECO:0000256" key="19">
    <source>
        <dbReference type="ARBA" id="ARBA00046982"/>
    </source>
</evidence>
<dbReference type="InterPro" id="IPR017941">
    <property type="entry name" value="Rieske_2Fe-2S"/>
</dbReference>
<dbReference type="GO" id="GO:0005737">
    <property type="term" value="C:cytoplasm"/>
    <property type="evidence" value="ECO:0007669"/>
    <property type="project" value="TreeGrafter"/>
</dbReference>
<evidence type="ECO:0000256" key="6">
    <source>
        <dbReference type="ARBA" id="ARBA00022723"/>
    </source>
</evidence>
<dbReference type="GO" id="GO:0170056">
    <property type="term" value="F:cholesterol 7-desaturase [NAD(P)H] activity"/>
    <property type="evidence" value="ECO:0007669"/>
    <property type="project" value="UniProtKB-EC"/>
</dbReference>
<keyword evidence="24" id="KW-1185">Reference proteome</keyword>
<evidence type="ECO:0000313" key="24">
    <source>
        <dbReference type="Proteomes" id="UP001432128"/>
    </source>
</evidence>
<keyword evidence="12" id="KW-0443">Lipid metabolism</keyword>
<dbReference type="Gene3D" id="2.102.10.10">
    <property type="entry name" value="Rieske [2Fe-2S] iron-sulphur domain"/>
    <property type="match status" value="1"/>
</dbReference>
<evidence type="ECO:0000256" key="17">
    <source>
        <dbReference type="ARBA" id="ARBA00026095"/>
    </source>
</evidence>
<evidence type="ECO:0000256" key="4">
    <source>
        <dbReference type="ARBA" id="ARBA00022692"/>
    </source>
</evidence>
<reference evidence="23 24" key="1">
    <citation type="submission" date="2022-10" db="EMBL/GenBank/DDBJ databases">
        <title>The complete genomes of actinobacterial strains from the NBC collection.</title>
        <authorList>
            <person name="Joergensen T.S."/>
            <person name="Alvarez Arevalo M."/>
            <person name="Sterndorff E.B."/>
            <person name="Faurdal D."/>
            <person name="Vuksanovic O."/>
            <person name="Mourched A.-S."/>
            <person name="Charusanti P."/>
            <person name="Shaw S."/>
            <person name="Blin K."/>
            <person name="Weber T."/>
        </authorList>
    </citation>
    <scope>NUCLEOTIDE SEQUENCE [LARGE SCALE GENOMIC DNA]</scope>
    <source>
        <strain evidence="23 24">NBC_00319</strain>
    </source>
</reference>
<dbReference type="Pfam" id="PF19298">
    <property type="entry name" value="KshA_C"/>
    <property type="match status" value="1"/>
</dbReference>
<dbReference type="GO" id="GO:0046872">
    <property type="term" value="F:metal ion binding"/>
    <property type="evidence" value="ECO:0007669"/>
    <property type="project" value="UniProtKB-KW"/>
</dbReference>
<evidence type="ECO:0000256" key="16">
    <source>
        <dbReference type="ARBA" id="ARBA00025729"/>
    </source>
</evidence>
<dbReference type="PANTHER" id="PTHR21266:SF32">
    <property type="entry name" value="CHOLESTEROL 7-DESATURASE NVD"/>
    <property type="match status" value="1"/>
</dbReference>
<evidence type="ECO:0000313" key="23">
    <source>
        <dbReference type="EMBL" id="WUM20779.1"/>
    </source>
</evidence>
<dbReference type="PROSITE" id="PS51296">
    <property type="entry name" value="RIESKE"/>
    <property type="match status" value="1"/>
</dbReference>
<keyword evidence="14" id="KW-0753">Steroid metabolism</keyword>
<comment type="pathway">
    <text evidence="3">Hormone biosynthesis.</text>
</comment>
<dbReference type="Proteomes" id="UP001432128">
    <property type="component" value="Chromosome"/>
</dbReference>
<dbReference type="GO" id="GO:0051537">
    <property type="term" value="F:2 iron, 2 sulfur cluster binding"/>
    <property type="evidence" value="ECO:0007669"/>
    <property type="project" value="UniProtKB-KW"/>
</dbReference>
<evidence type="ECO:0000259" key="22">
    <source>
        <dbReference type="PROSITE" id="PS51296"/>
    </source>
</evidence>
<sequence length="339" mass="38362">MARTPLPMKPTGWFQVAWSAEIAVGAVHRMTYFGTEMIAWRSSAGRVTVMDAYCEHLGAHLGFGGTVDGEILRCPFHGWEWNQQGRNVCVPYEKHPNRGRRIRTYPVAEHSESVFIWFDEHRREPYFDVAEVLTGFDDDKSAADYYPAFGHTHLFRPGLEIHPQYVQENGVDFAHFTYVHDTPLVPEFTRHDFDAPVSYVDFTIAFDDVPAEEINSGVQAINSGIGVAATKSWGMIDNRTLTSVTPVDETTSDIRFTVWIGRKPGDDSPTPTSRALRNAAGVIEQFENDLHIWAHQRYSDPPALSPKEFEGFTAIRRWATQFYPDDFDATAAARADLTR</sequence>
<comment type="subunit">
    <text evidence="19">Homotrimer. The two-component system 3-ketosteroid-9-alpha-monooxygenase is composed of an oxygenase component KshA and a reductase component KshB.</text>
</comment>
<keyword evidence="5" id="KW-0001">2Fe-2S</keyword>
<evidence type="ECO:0000256" key="7">
    <source>
        <dbReference type="ARBA" id="ARBA00022963"/>
    </source>
</evidence>
<gene>
    <name evidence="23" type="ORF">OG579_02805</name>
</gene>
<dbReference type="CDD" id="cd03469">
    <property type="entry name" value="Rieske_RO_Alpha_N"/>
    <property type="match status" value="1"/>
</dbReference>
<proteinExistence type="inferred from homology"/>
<evidence type="ECO:0000256" key="18">
    <source>
        <dbReference type="ARBA" id="ARBA00030944"/>
    </source>
</evidence>
<evidence type="ECO:0000256" key="11">
    <source>
        <dbReference type="ARBA" id="ARBA00023014"/>
    </source>
</evidence>
<keyword evidence="13" id="KW-0472">Membrane</keyword>
<protein>
    <recommendedName>
        <fullName evidence="17">cholesterol 7-desaturase</fullName>
        <ecNumber evidence="17">1.14.19.21</ecNumber>
    </recommendedName>
    <alternativeName>
        <fullName evidence="18">Rieske-type oxygenase</fullName>
    </alternativeName>
</protein>
<keyword evidence="7" id="KW-0442">Lipid degradation</keyword>
<evidence type="ECO:0000256" key="15">
    <source>
        <dbReference type="ARBA" id="ARBA00025712"/>
    </source>
</evidence>
<feature type="domain" description="Rieske" evidence="22">
    <location>
        <begin position="13"/>
        <end position="116"/>
    </location>
</feature>
<keyword evidence="10" id="KW-0408">Iron</keyword>
<keyword evidence="4" id="KW-0812">Transmembrane</keyword>
<dbReference type="EC" id="1.14.19.21" evidence="17"/>
<dbReference type="GO" id="GO:0016020">
    <property type="term" value="C:membrane"/>
    <property type="evidence" value="ECO:0007669"/>
    <property type="project" value="UniProtKB-SubCell"/>
</dbReference>
<keyword evidence="6" id="KW-0479">Metal-binding</keyword>
<dbReference type="InterPro" id="IPR036922">
    <property type="entry name" value="Rieske_2Fe-2S_sf"/>
</dbReference>
<evidence type="ECO:0000256" key="9">
    <source>
        <dbReference type="ARBA" id="ARBA00023002"/>
    </source>
</evidence>
<comment type="subcellular location">
    <subcellularLocation>
        <location evidence="2">Membrane</location>
    </subcellularLocation>
</comment>
<accession>A0AAU4K478</accession>
<dbReference type="GO" id="GO:0016042">
    <property type="term" value="P:lipid catabolic process"/>
    <property type="evidence" value="ECO:0007669"/>
    <property type="project" value="UniProtKB-KW"/>
</dbReference>
<evidence type="ECO:0000256" key="1">
    <source>
        <dbReference type="ARBA" id="ARBA00001962"/>
    </source>
</evidence>
<dbReference type="Pfam" id="PF00355">
    <property type="entry name" value="Rieske"/>
    <property type="match status" value="1"/>
</dbReference>
<dbReference type="PANTHER" id="PTHR21266">
    <property type="entry name" value="IRON-SULFUR DOMAIN CONTAINING PROTEIN"/>
    <property type="match status" value="1"/>
</dbReference>
<comment type="catalytic activity">
    <reaction evidence="21">
        <text>cholesterol + NADPH + O2 + H(+) = 7-dehydrocholesterol + NADP(+) + 2 H2O</text>
        <dbReference type="Rhea" id="RHEA:45024"/>
        <dbReference type="ChEBI" id="CHEBI:15377"/>
        <dbReference type="ChEBI" id="CHEBI:15378"/>
        <dbReference type="ChEBI" id="CHEBI:15379"/>
        <dbReference type="ChEBI" id="CHEBI:16113"/>
        <dbReference type="ChEBI" id="CHEBI:17759"/>
        <dbReference type="ChEBI" id="CHEBI:57783"/>
        <dbReference type="ChEBI" id="CHEBI:58349"/>
        <dbReference type="EC" id="1.14.19.21"/>
    </reaction>
    <physiologicalReaction direction="left-to-right" evidence="21">
        <dbReference type="Rhea" id="RHEA:45025"/>
    </physiologicalReaction>
</comment>
<evidence type="ECO:0000256" key="14">
    <source>
        <dbReference type="ARBA" id="ARBA00023221"/>
    </source>
</evidence>
<dbReference type="GO" id="GO:0008203">
    <property type="term" value="P:cholesterol metabolic process"/>
    <property type="evidence" value="ECO:0007669"/>
    <property type="project" value="InterPro"/>
</dbReference>
<dbReference type="SUPFAM" id="SSF50022">
    <property type="entry name" value="ISP domain"/>
    <property type="match status" value="1"/>
</dbReference>
<dbReference type="EMBL" id="CP108021">
    <property type="protein sequence ID" value="WUM20779.1"/>
    <property type="molecule type" value="Genomic_DNA"/>
</dbReference>
<evidence type="ECO:0000256" key="21">
    <source>
        <dbReference type="ARBA" id="ARBA00049548"/>
    </source>
</evidence>
<comment type="similarity">
    <text evidence="16">Belongs to the cholesterol 7-desaturase family.</text>
</comment>